<dbReference type="Proteomes" id="UP000191040">
    <property type="component" value="Chromosome I"/>
</dbReference>
<evidence type="ECO:0000313" key="3">
    <source>
        <dbReference type="Proteomes" id="UP000191040"/>
    </source>
</evidence>
<reference evidence="3" key="1">
    <citation type="submission" date="2017-02" db="EMBL/GenBank/DDBJ databases">
        <authorList>
            <person name="Varghese N."/>
            <person name="Submissions S."/>
        </authorList>
    </citation>
    <scope>NUCLEOTIDE SEQUENCE [LARGE SCALE GENOMIC DNA]</scope>
    <source>
        <strain evidence="3">9H-4</strain>
    </source>
</reference>
<keyword evidence="3" id="KW-1185">Reference proteome</keyword>
<dbReference type="Gene3D" id="3.40.50.1110">
    <property type="entry name" value="SGNH hydrolase"/>
    <property type="match status" value="1"/>
</dbReference>
<dbReference type="RefSeq" id="WP_078698932.1">
    <property type="nucleotide sequence ID" value="NZ_LT796768.1"/>
</dbReference>
<evidence type="ECO:0000313" key="2">
    <source>
        <dbReference type="EMBL" id="SKB04972.1"/>
    </source>
</evidence>
<dbReference type="EMBL" id="LT796768">
    <property type="protein sequence ID" value="SKB04972.1"/>
    <property type="molecule type" value="Genomic_DNA"/>
</dbReference>
<keyword evidence="1" id="KW-0732">Signal</keyword>
<feature type="signal peptide" evidence="1">
    <location>
        <begin position="1"/>
        <end position="26"/>
    </location>
</feature>
<dbReference type="SUPFAM" id="SSF52266">
    <property type="entry name" value="SGNH hydrolase"/>
    <property type="match status" value="1"/>
</dbReference>
<name>A0A1T4YT91_9ACTN</name>
<dbReference type="InterPro" id="IPR036514">
    <property type="entry name" value="SGNH_hydro_sf"/>
</dbReference>
<sequence>MRKAWVILVALLAAVALAAGVGIAVAADVDEVAGEPFTPVEASEADMESLGTTKVFFAHQSVGDDVLRGIGLIHEQEGLPAPEVTEATSVAGPGITHMHVGTNGDPLGKIEEFDSVVRAGVGDQADVVVFKLCYVDLWASSDLDEVFTAYRETLRSLQEAYPETTFIATTEPVTTRRGWKGWVKKAIGRDDGLANENNIARERYNQMIRAEFSEPGELWDVAAMQSTTPSGERVAASEDGQTFYSLYDGYARDPGHLNEAGSIVAAHSFLATVAAANRS</sequence>
<dbReference type="OrthoDB" id="7064934at2"/>
<evidence type="ECO:0008006" key="4">
    <source>
        <dbReference type="Google" id="ProtNLM"/>
    </source>
</evidence>
<organism evidence="2 3">
    <name type="scientific">Aeromicrobium choanae</name>
    <dbReference type="NCBI Taxonomy" id="1736691"/>
    <lineage>
        <taxon>Bacteria</taxon>
        <taxon>Bacillati</taxon>
        <taxon>Actinomycetota</taxon>
        <taxon>Actinomycetes</taxon>
        <taxon>Propionibacteriales</taxon>
        <taxon>Nocardioidaceae</taxon>
        <taxon>Aeromicrobium</taxon>
    </lineage>
</organism>
<accession>A0A1T4YT91</accession>
<feature type="chain" id="PRO_5013046671" description="GDSL-like Lipase/Acylhydrolase family protein" evidence="1">
    <location>
        <begin position="27"/>
        <end position="279"/>
    </location>
</feature>
<dbReference type="STRING" id="1736691.SAMN06295964_0780"/>
<protein>
    <recommendedName>
        <fullName evidence="4">GDSL-like Lipase/Acylhydrolase family protein</fullName>
    </recommendedName>
</protein>
<evidence type="ECO:0000256" key="1">
    <source>
        <dbReference type="SAM" id="SignalP"/>
    </source>
</evidence>
<proteinExistence type="predicted"/>
<gene>
    <name evidence="2" type="ORF">SAMN06295964_0780</name>
</gene>
<dbReference type="AlphaFoldDB" id="A0A1T4YT91"/>